<proteinExistence type="predicted"/>
<dbReference type="Proteomes" id="UP001262889">
    <property type="component" value="Unassembled WGS sequence"/>
</dbReference>
<name>A0ABU3CF71_9FLAO</name>
<evidence type="ECO:0000313" key="1">
    <source>
        <dbReference type="EMBL" id="MDT0644989.1"/>
    </source>
</evidence>
<reference evidence="1 2" key="1">
    <citation type="submission" date="2023-09" db="EMBL/GenBank/DDBJ databases">
        <authorList>
            <person name="Rey-Velasco X."/>
        </authorList>
    </citation>
    <scope>NUCLEOTIDE SEQUENCE [LARGE SCALE GENOMIC DNA]</scope>
    <source>
        <strain evidence="1 2">F363</strain>
    </source>
</reference>
<accession>A0ABU3CF71</accession>
<keyword evidence="2" id="KW-1185">Reference proteome</keyword>
<protein>
    <submittedName>
        <fullName evidence="1">Uncharacterized protein</fullName>
    </submittedName>
</protein>
<dbReference type="EMBL" id="JAVRHQ010000064">
    <property type="protein sequence ID" value="MDT0644989.1"/>
    <property type="molecule type" value="Genomic_DNA"/>
</dbReference>
<comment type="caution">
    <text evidence="1">The sequence shown here is derived from an EMBL/GenBank/DDBJ whole genome shotgun (WGS) entry which is preliminary data.</text>
</comment>
<dbReference type="RefSeq" id="WP_311536604.1">
    <property type="nucleotide sequence ID" value="NZ_JAVRHQ010000064.1"/>
</dbReference>
<organism evidence="1 2">
    <name type="scientific">Autumnicola tepida</name>
    <dbReference type="NCBI Taxonomy" id="3075595"/>
    <lineage>
        <taxon>Bacteria</taxon>
        <taxon>Pseudomonadati</taxon>
        <taxon>Bacteroidota</taxon>
        <taxon>Flavobacteriia</taxon>
        <taxon>Flavobacteriales</taxon>
        <taxon>Flavobacteriaceae</taxon>
        <taxon>Autumnicola</taxon>
    </lineage>
</organism>
<sequence>MENLNKFFYGSDDYNKKLEIFIKKVETINEEYTGEFKTDEPYYTLIPRGDKIYLNFDNSKDIPADLENKVKSAFNETWR</sequence>
<evidence type="ECO:0000313" key="2">
    <source>
        <dbReference type="Proteomes" id="UP001262889"/>
    </source>
</evidence>
<gene>
    <name evidence="1" type="ORF">RM553_19305</name>
</gene>